<dbReference type="Gene3D" id="3.10.580.10">
    <property type="entry name" value="CBS-domain"/>
    <property type="match status" value="1"/>
</dbReference>
<organism evidence="4 5">
    <name type="scientific">Bacillus timonensis</name>
    <dbReference type="NCBI Taxonomy" id="1033734"/>
    <lineage>
        <taxon>Bacteria</taxon>
        <taxon>Bacillati</taxon>
        <taxon>Bacillota</taxon>
        <taxon>Bacilli</taxon>
        <taxon>Bacillales</taxon>
        <taxon>Bacillaceae</taxon>
        <taxon>Bacillus</taxon>
    </lineage>
</organism>
<dbReference type="SUPFAM" id="SSF54631">
    <property type="entry name" value="CBS-domain pair"/>
    <property type="match status" value="1"/>
</dbReference>
<sequence length="213" mass="23509">MVSTIELSKRQEQIVQIVKDNGPITGEAIADRLSLTRATLRPDLAILTMAGYLEARPRVGYFYTGKTGQQLLADKIKKIKVMDHQSIPVVVNESLSVYDAIVTMFLEDVGTLFVVDKSSLLVGVLSRKDLLRASLGNQDLKSIPVTIIMTRMPNITMCEKDDLLLEVAHKLIDKQIDALPVVKHSERGIEVIGRITKTNMTKALVALAGDEIL</sequence>
<dbReference type="InterPro" id="IPR051462">
    <property type="entry name" value="CBS_domain-containing"/>
</dbReference>
<dbReference type="InterPro" id="IPR000644">
    <property type="entry name" value="CBS_dom"/>
</dbReference>
<dbReference type="STRING" id="1033734.GCA_000285535_03533"/>
<dbReference type="AlphaFoldDB" id="A0A4S3Q1T2"/>
<evidence type="ECO:0000313" key="4">
    <source>
        <dbReference type="EMBL" id="THE15432.1"/>
    </source>
</evidence>
<evidence type="ECO:0000259" key="3">
    <source>
        <dbReference type="PROSITE" id="PS51371"/>
    </source>
</evidence>
<feature type="domain" description="CBS" evidence="3">
    <location>
        <begin position="149"/>
        <end position="211"/>
    </location>
</feature>
<dbReference type="Gene3D" id="1.10.10.10">
    <property type="entry name" value="Winged helix-like DNA-binding domain superfamily/Winged helix DNA-binding domain"/>
    <property type="match status" value="1"/>
</dbReference>
<feature type="domain" description="CBS" evidence="3">
    <location>
        <begin position="82"/>
        <end position="140"/>
    </location>
</feature>
<dbReference type="FunFam" id="3.10.580.10:FF:000016">
    <property type="entry name" value="Transcriptional repressor CcpN"/>
    <property type="match status" value="1"/>
</dbReference>
<dbReference type="CDD" id="cd04617">
    <property type="entry name" value="CBS_pair_CcpN"/>
    <property type="match status" value="1"/>
</dbReference>
<proteinExistence type="predicted"/>
<dbReference type="Pfam" id="PF08279">
    <property type="entry name" value="HTH_11"/>
    <property type="match status" value="1"/>
</dbReference>
<dbReference type="SMART" id="SM00116">
    <property type="entry name" value="CBS"/>
    <property type="match status" value="2"/>
</dbReference>
<dbReference type="SUPFAM" id="SSF46785">
    <property type="entry name" value="Winged helix' DNA-binding domain"/>
    <property type="match status" value="1"/>
</dbReference>
<evidence type="ECO:0000256" key="1">
    <source>
        <dbReference type="ARBA" id="ARBA00022737"/>
    </source>
</evidence>
<dbReference type="RefSeq" id="WP_136377749.1">
    <property type="nucleotide sequence ID" value="NZ_SLUB01000001.1"/>
</dbReference>
<evidence type="ECO:0000313" key="5">
    <source>
        <dbReference type="Proteomes" id="UP000306477"/>
    </source>
</evidence>
<keyword evidence="2" id="KW-0129">CBS domain</keyword>
<dbReference type="PANTHER" id="PTHR48108">
    <property type="entry name" value="CBS DOMAIN-CONTAINING PROTEIN CBSX2, CHLOROPLASTIC"/>
    <property type="match status" value="1"/>
</dbReference>
<dbReference type="PROSITE" id="PS51371">
    <property type="entry name" value="CBS"/>
    <property type="match status" value="2"/>
</dbReference>
<dbReference type="InterPro" id="IPR036390">
    <property type="entry name" value="WH_DNA-bd_sf"/>
</dbReference>
<dbReference type="InterPro" id="IPR013196">
    <property type="entry name" value="HTH_11"/>
</dbReference>
<dbReference type="PANTHER" id="PTHR48108:SF32">
    <property type="entry name" value="TRANSCRIPTIONAL REPRESSOR CCPN"/>
    <property type="match status" value="1"/>
</dbReference>
<dbReference type="Pfam" id="PF00571">
    <property type="entry name" value="CBS"/>
    <property type="match status" value="2"/>
</dbReference>
<evidence type="ECO:0000256" key="2">
    <source>
        <dbReference type="PROSITE-ProRule" id="PRU00703"/>
    </source>
</evidence>
<keyword evidence="1" id="KW-0677">Repeat</keyword>
<dbReference type="InterPro" id="IPR046342">
    <property type="entry name" value="CBS_dom_sf"/>
</dbReference>
<dbReference type="EMBL" id="SLUB01000001">
    <property type="protein sequence ID" value="THE15432.1"/>
    <property type="molecule type" value="Genomic_DNA"/>
</dbReference>
<gene>
    <name evidence="4" type="ORF">E1I69_00845</name>
</gene>
<dbReference type="OrthoDB" id="9793615at2"/>
<keyword evidence="5" id="KW-1185">Reference proteome</keyword>
<protein>
    <submittedName>
        <fullName evidence="4">Transcriptional regulator</fullName>
    </submittedName>
</protein>
<accession>A0A4S3Q1T2</accession>
<dbReference type="InterPro" id="IPR036388">
    <property type="entry name" value="WH-like_DNA-bd_sf"/>
</dbReference>
<name>A0A4S3Q1T2_9BACI</name>
<reference evidence="4 5" key="1">
    <citation type="journal article" date="2019" name="Indoor Air">
        <title>Impacts of indoor surface finishes on bacterial viability.</title>
        <authorList>
            <person name="Hu J."/>
            <person name="Maamar S.B."/>
            <person name="Glawe A.J."/>
            <person name="Gottel N."/>
            <person name="Gilbert J.A."/>
            <person name="Hartmann E.M."/>
        </authorList>
    </citation>
    <scope>NUCLEOTIDE SEQUENCE [LARGE SCALE GENOMIC DNA]</scope>
    <source>
        <strain evidence="4 5">AF060A6</strain>
    </source>
</reference>
<dbReference type="PIRSF" id="PIRSF026546">
    <property type="entry name" value="UCP026546_CBS_YqzB"/>
    <property type="match status" value="1"/>
</dbReference>
<comment type="caution">
    <text evidence="4">The sequence shown here is derived from an EMBL/GenBank/DDBJ whole genome shotgun (WGS) entry which is preliminary data.</text>
</comment>
<dbReference type="Proteomes" id="UP000306477">
    <property type="component" value="Unassembled WGS sequence"/>
</dbReference>
<dbReference type="InterPro" id="IPR016842">
    <property type="entry name" value="UCP026546_HTH-CBS"/>
</dbReference>
<dbReference type="FunFam" id="1.10.10.10:FF:000257">
    <property type="entry name" value="Transcriptional repressor CcpN"/>
    <property type="match status" value="1"/>
</dbReference>